<protein>
    <submittedName>
        <fullName evidence="1">Uncharacterized protein</fullName>
    </submittedName>
</protein>
<evidence type="ECO:0000313" key="2">
    <source>
        <dbReference type="Proteomes" id="UP000289886"/>
    </source>
</evidence>
<proteinExistence type="predicted"/>
<comment type="caution">
    <text evidence="1">The sequence shown here is derived from an EMBL/GenBank/DDBJ whole genome shotgun (WGS) entry which is preliminary data.</text>
</comment>
<reference evidence="1 2" key="1">
    <citation type="submission" date="2019-01" db="EMBL/GenBank/DDBJ databases">
        <title>Draft Genome and Complete Hox-Cluster Characterization of the Sterlet Sturgeon (Acipenser ruthenus).</title>
        <authorList>
            <person name="Wei Q."/>
        </authorList>
    </citation>
    <scope>NUCLEOTIDE SEQUENCE [LARGE SCALE GENOMIC DNA]</scope>
    <source>
        <strain evidence="1">WHYD16114868_AA</strain>
        <tissue evidence="1">Blood</tissue>
    </source>
</reference>
<dbReference type="Proteomes" id="UP000289886">
    <property type="component" value="Unassembled WGS sequence"/>
</dbReference>
<accession>A0A662YPN0</accession>
<sequence>MAVVGWIGQSSCLQYHACSVGSSAKPLWIPAPPSPLYMHVEQRDSPPQRPPPTITGQIVPMMGRRCLKIQLWLAKIKNGCILGLDLLTKVGAMLDLARGTMHLSRDRLLLTPFPEKELQDRGNTGVPS</sequence>
<dbReference type="AlphaFoldDB" id="A0A662YPN0"/>
<evidence type="ECO:0000313" key="1">
    <source>
        <dbReference type="EMBL" id="RXM98135.1"/>
    </source>
</evidence>
<keyword evidence="2" id="KW-1185">Reference proteome</keyword>
<gene>
    <name evidence="1" type="ORF">EOD39_13534</name>
</gene>
<organism evidence="1 2">
    <name type="scientific">Acipenser ruthenus</name>
    <name type="common">Sterlet sturgeon</name>
    <dbReference type="NCBI Taxonomy" id="7906"/>
    <lineage>
        <taxon>Eukaryota</taxon>
        <taxon>Metazoa</taxon>
        <taxon>Chordata</taxon>
        <taxon>Craniata</taxon>
        <taxon>Vertebrata</taxon>
        <taxon>Euteleostomi</taxon>
        <taxon>Actinopterygii</taxon>
        <taxon>Chondrostei</taxon>
        <taxon>Acipenseriformes</taxon>
        <taxon>Acipenseridae</taxon>
        <taxon>Acipenser</taxon>
    </lineage>
</organism>
<dbReference type="EMBL" id="SCEB01000804">
    <property type="protein sequence ID" value="RXM98135.1"/>
    <property type="molecule type" value="Genomic_DNA"/>
</dbReference>
<name>A0A662YPN0_ACIRT</name>